<sequence length="496" mass="55632">MPITSPKRGARGTAAVVTPLPLPNNQRKIYNKPSARVDPTRIPEDIYREISLHLSDADSLRFAMASKTVYRAVGPRPRNVMAKSSSQVVALAKFIAEHGSALISLDIHIPTDDSILDAMCDILAQATSSLHHLVVSTTTLQHLASQGRLQSLGFSGLTGLTLYDTSEEILRGMHLPASLRTLRLVRCSSSMTWNELAGSVQGPSALDDLCMEDCDFEEPEDVSGGEATHGDTFAFQSLTILRAISTVLPESLLLFSKMFPRISTLVMTYSLFPFEDEGLISRNSHSFQTLALSELDERLEIPWPVYNLRVLAMREKDLQCALDSVSTDDLTGLFIRARRMVPSIWTSNIVNDVTAIRWLEFESIEKDFTTTITLFTRLFEEQSSDVSECMPLMMLSIAAPRRRNDHSFSATFLINAAAALPNLRYIALADPKEVPTALMEDLSGDHAPWRWWRVIRGERTELKEIPGWEGERVRRFFREASREKVDAFDENFHALR</sequence>
<reference evidence="1" key="1">
    <citation type="submission" date="2022-11" db="EMBL/GenBank/DDBJ databases">
        <title>Genome Sequence of Cubamyces cubensis.</title>
        <authorList>
            <person name="Buettner E."/>
        </authorList>
    </citation>
    <scope>NUCLEOTIDE SEQUENCE</scope>
    <source>
        <strain evidence="1">MPL-01</strain>
    </source>
</reference>
<keyword evidence="2" id="KW-1185">Reference proteome</keyword>
<proteinExistence type="predicted"/>
<gene>
    <name evidence="1" type="ORF">ONZ51_g4976</name>
</gene>
<dbReference type="EMBL" id="JAPEVG010000102">
    <property type="protein sequence ID" value="KAJ8483005.1"/>
    <property type="molecule type" value="Genomic_DNA"/>
</dbReference>
<dbReference type="InterPro" id="IPR032675">
    <property type="entry name" value="LRR_dom_sf"/>
</dbReference>
<accession>A0AAD7TUY7</accession>
<evidence type="ECO:0000313" key="2">
    <source>
        <dbReference type="Proteomes" id="UP001215151"/>
    </source>
</evidence>
<evidence type="ECO:0000313" key="1">
    <source>
        <dbReference type="EMBL" id="KAJ8483005.1"/>
    </source>
</evidence>
<comment type="caution">
    <text evidence="1">The sequence shown here is derived from an EMBL/GenBank/DDBJ whole genome shotgun (WGS) entry which is preliminary data.</text>
</comment>
<organism evidence="1 2">
    <name type="scientific">Trametes cubensis</name>
    <dbReference type="NCBI Taxonomy" id="1111947"/>
    <lineage>
        <taxon>Eukaryota</taxon>
        <taxon>Fungi</taxon>
        <taxon>Dikarya</taxon>
        <taxon>Basidiomycota</taxon>
        <taxon>Agaricomycotina</taxon>
        <taxon>Agaricomycetes</taxon>
        <taxon>Polyporales</taxon>
        <taxon>Polyporaceae</taxon>
        <taxon>Trametes</taxon>
    </lineage>
</organism>
<protein>
    <submittedName>
        <fullName evidence="1">Uncharacterized protein</fullName>
    </submittedName>
</protein>
<name>A0AAD7TUY7_9APHY</name>
<dbReference type="Gene3D" id="3.80.10.10">
    <property type="entry name" value="Ribonuclease Inhibitor"/>
    <property type="match status" value="1"/>
</dbReference>
<dbReference type="Proteomes" id="UP001215151">
    <property type="component" value="Unassembled WGS sequence"/>
</dbReference>
<dbReference type="AlphaFoldDB" id="A0AAD7TUY7"/>